<dbReference type="EMBL" id="JH816557">
    <property type="protein sequence ID" value="EKC21715.1"/>
    <property type="molecule type" value="Genomic_DNA"/>
</dbReference>
<reference evidence="1" key="1">
    <citation type="journal article" date="2012" name="Nature">
        <title>The oyster genome reveals stress adaptation and complexity of shell formation.</title>
        <authorList>
            <person name="Zhang G."/>
            <person name="Fang X."/>
            <person name="Guo X."/>
            <person name="Li L."/>
            <person name="Luo R."/>
            <person name="Xu F."/>
            <person name="Yang P."/>
            <person name="Zhang L."/>
            <person name="Wang X."/>
            <person name="Qi H."/>
            <person name="Xiong Z."/>
            <person name="Que H."/>
            <person name="Xie Y."/>
            <person name="Holland P.W."/>
            <person name="Paps J."/>
            <person name="Zhu Y."/>
            <person name="Wu F."/>
            <person name="Chen Y."/>
            <person name="Wang J."/>
            <person name="Peng C."/>
            <person name="Meng J."/>
            <person name="Yang L."/>
            <person name="Liu J."/>
            <person name="Wen B."/>
            <person name="Zhang N."/>
            <person name="Huang Z."/>
            <person name="Zhu Q."/>
            <person name="Feng Y."/>
            <person name="Mount A."/>
            <person name="Hedgecock D."/>
            <person name="Xu Z."/>
            <person name="Liu Y."/>
            <person name="Domazet-Loso T."/>
            <person name="Du Y."/>
            <person name="Sun X."/>
            <person name="Zhang S."/>
            <person name="Liu B."/>
            <person name="Cheng P."/>
            <person name="Jiang X."/>
            <person name="Li J."/>
            <person name="Fan D."/>
            <person name="Wang W."/>
            <person name="Fu W."/>
            <person name="Wang T."/>
            <person name="Wang B."/>
            <person name="Zhang J."/>
            <person name="Peng Z."/>
            <person name="Li Y."/>
            <person name="Li N."/>
            <person name="Wang J."/>
            <person name="Chen M."/>
            <person name="He Y."/>
            <person name="Tan F."/>
            <person name="Song X."/>
            <person name="Zheng Q."/>
            <person name="Huang R."/>
            <person name="Yang H."/>
            <person name="Du X."/>
            <person name="Chen L."/>
            <person name="Yang M."/>
            <person name="Gaffney P.M."/>
            <person name="Wang S."/>
            <person name="Luo L."/>
            <person name="She Z."/>
            <person name="Ming Y."/>
            <person name="Huang W."/>
            <person name="Zhang S."/>
            <person name="Huang B."/>
            <person name="Zhang Y."/>
            <person name="Qu T."/>
            <person name="Ni P."/>
            <person name="Miao G."/>
            <person name="Wang J."/>
            <person name="Wang Q."/>
            <person name="Steinberg C.E."/>
            <person name="Wang H."/>
            <person name="Li N."/>
            <person name="Qian L."/>
            <person name="Zhang G."/>
            <person name="Li Y."/>
            <person name="Yang H."/>
            <person name="Liu X."/>
            <person name="Wang J."/>
            <person name="Yin Y."/>
            <person name="Wang J."/>
        </authorList>
    </citation>
    <scope>NUCLEOTIDE SEQUENCE [LARGE SCALE GENOMIC DNA]</scope>
    <source>
        <strain evidence="1">05x7-T-G4-1.051#20</strain>
    </source>
</reference>
<evidence type="ECO:0000313" key="1">
    <source>
        <dbReference type="EMBL" id="EKC21715.1"/>
    </source>
</evidence>
<gene>
    <name evidence="1" type="ORF">CGI_10003421</name>
</gene>
<accession>K1PYV1</accession>
<organism evidence="1">
    <name type="scientific">Magallana gigas</name>
    <name type="common">Pacific oyster</name>
    <name type="synonym">Crassostrea gigas</name>
    <dbReference type="NCBI Taxonomy" id="29159"/>
    <lineage>
        <taxon>Eukaryota</taxon>
        <taxon>Metazoa</taxon>
        <taxon>Spiralia</taxon>
        <taxon>Lophotrochozoa</taxon>
        <taxon>Mollusca</taxon>
        <taxon>Bivalvia</taxon>
        <taxon>Autobranchia</taxon>
        <taxon>Pteriomorphia</taxon>
        <taxon>Ostreida</taxon>
        <taxon>Ostreoidea</taxon>
        <taxon>Ostreidae</taxon>
        <taxon>Magallana</taxon>
    </lineage>
</organism>
<dbReference type="InParanoid" id="K1PYV1"/>
<dbReference type="AlphaFoldDB" id="K1PYV1"/>
<sequence length="100" mass="11157">MDKKKFATLKSLAAPPTVVADVMKAFLLLVYQPEDIQDWKSCQKKMSDPDLMIKMENFDPQYCTLSTAQKAEDLIAAETQESIKTKAMVEKVKASGGRKA</sequence>
<dbReference type="HOGENOM" id="CLU_2308734_0_0_1"/>
<proteinExistence type="predicted"/>
<protein>
    <submittedName>
        <fullName evidence="1">Uncharacterized protein</fullName>
    </submittedName>
</protein>
<dbReference type="Gene3D" id="1.20.920.60">
    <property type="match status" value="1"/>
</dbReference>
<name>K1PYV1_MAGGI</name>